<evidence type="ECO:0000313" key="2">
    <source>
        <dbReference type="EMBL" id="GIY78663.1"/>
    </source>
</evidence>
<keyword evidence="3" id="KW-1185">Reference proteome</keyword>
<dbReference type="AlphaFoldDB" id="A0AAV4WAN0"/>
<feature type="compositionally biased region" description="Basic and acidic residues" evidence="1">
    <location>
        <begin position="1"/>
        <end position="11"/>
    </location>
</feature>
<protein>
    <submittedName>
        <fullName evidence="2">Uncharacterized protein</fullName>
    </submittedName>
</protein>
<feature type="region of interest" description="Disordered" evidence="1">
    <location>
        <begin position="1"/>
        <end position="64"/>
    </location>
</feature>
<sequence length="113" mass="12820">MKEWPSTDKIQRRPPTFFPKEGLTTPHQEQFHQDPAPRPTAHSPQSTELPSLKRIPPATTTADGRVTMTNALSPFAILLFKDLNKFVSFLKNTRSLCTNYIVYLGQLITCHVI</sequence>
<proteinExistence type="predicted"/>
<name>A0AAV4WAN0_9ARAC</name>
<evidence type="ECO:0000256" key="1">
    <source>
        <dbReference type="SAM" id="MobiDB-lite"/>
    </source>
</evidence>
<organism evidence="2 3">
    <name type="scientific">Caerostris darwini</name>
    <dbReference type="NCBI Taxonomy" id="1538125"/>
    <lineage>
        <taxon>Eukaryota</taxon>
        <taxon>Metazoa</taxon>
        <taxon>Ecdysozoa</taxon>
        <taxon>Arthropoda</taxon>
        <taxon>Chelicerata</taxon>
        <taxon>Arachnida</taxon>
        <taxon>Araneae</taxon>
        <taxon>Araneomorphae</taxon>
        <taxon>Entelegynae</taxon>
        <taxon>Araneoidea</taxon>
        <taxon>Araneidae</taxon>
        <taxon>Caerostris</taxon>
    </lineage>
</organism>
<reference evidence="2 3" key="1">
    <citation type="submission" date="2021-06" db="EMBL/GenBank/DDBJ databases">
        <title>Caerostris darwini draft genome.</title>
        <authorList>
            <person name="Kono N."/>
            <person name="Arakawa K."/>
        </authorList>
    </citation>
    <scope>NUCLEOTIDE SEQUENCE [LARGE SCALE GENOMIC DNA]</scope>
</reference>
<dbReference type="EMBL" id="BPLQ01014265">
    <property type="protein sequence ID" value="GIY78663.1"/>
    <property type="molecule type" value="Genomic_DNA"/>
</dbReference>
<comment type="caution">
    <text evidence="2">The sequence shown here is derived from an EMBL/GenBank/DDBJ whole genome shotgun (WGS) entry which is preliminary data.</text>
</comment>
<gene>
    <name evidence="2" type="ORF">CDAR_520441</name>
</gene>
<accession>A0AAV4WAN0</accession>
<evidence type="ECO:0000313" key="3">
    <source>
        <dbReference type="Proteomes" id="UP001054837"/>
    </source>
</evidence>
<dbReference type="Proteomes" id="UP001054837">
    <property type="component" value="Unassembled WGS sequence"/>
</dbReference>